<dbReference type="Gene3D" id="3.30.420.40">
    <property type="match status" value="2"/>
</dbReference>
<evidence type="ECO:0000259" key="1">
    <source>
        <dbReference type="Pfam" id="PF00814"/>
    </source>
</evidence>
<dbReference type="Pfam" id="PF00814">
    <property type="entry name" value="TsaD"/>
    <property type="match status" value="1"/>
</dbReference>
<feature type="domain" description="Gcp-like" evidence="1">
    <location>
        <begin position="32"/>
        <end position="120"/>
    </location>
</feature>
<dbReference type="Proteomes" id="UP001500518">
    <property type="component" value="Unassembled WGS sequence"/>
</dbReference>
<reference evidence="3" key="1">
    <citation type="journal article" date="2019" name="Int. J. Syst. Evol. Microbiol.">
        <title>The Global Catalogue of Microorganisms (GCM) 10K type strain sequencing project: providing services to taxonomists for standard genome sequencing and annotation.</title>
        <authorList>
            <consortium name="The Broad Institute Genomics Platform"/>
            <consortium name="The Broad Institute Genome Sequencing Center for Infectious Disease"/>
            <person name="Wu L."/>
            <person name="Ma J."/>
        </authorList>
    </citation>
    <scope>NUCLEOTIDE SEQUENCE [LARGE SCALE GENOMIC DNA]</scope>
    <source>
        <strain evidence="3">JCM 18014</strain>
    </source>
</reference>
<organism evidence="2 3">
    <name type="scientific">Erythrobacter westpacificensis</name>
    <dbReference type="NCBI Taxonomy" id="1055231"/>
    <lineage>
        <taxon>Bacteria</taxon>
        <taxon>Pseudomonadati</taxon>
        <taxon>Pseudomonadota</taxon>
        <taxon>Alphaproteobacteria</taxon>
        <taxon>Sphingomonadales</taxon>
        <taxon>Erythrobacteraceae</taxon>
        <taxon>Erythrobacter/Porphyrobacter group</taxon>
        <taxon>Erythrobacter</taxon>
    </lineage>
</organism>
<dbReference type="InterPro" id="IPR022496">
    <property type="entry name" value="T6A_TsaB"/>
</dbReference>
<keyword evidence="3" id="KW-1185">Reference proteome</keyword>
<name>A0ABP9K6F1_9SPHN</name>
<evidence type="ECO:0000313" key="2">
    <source>
        <dbReference type="EMBL" id="GAA5052366.1"/>
    </source>
</evidence>
<dbReference type="SUPFAM" id="SSF53067">
    <property type="entry name" value="Actin-like ATPase domain"/>
    <property type="match status" value="1"/>
</dbReference>
<dbReference type="EMBL" id="BAABHV010000009">
    <property type="protein sequence ID" value="GAA5052366.1"/>
    <property type="molecule type" value="Genomic_DNA"/>
</dbReference>
<evidence type="ECO:0000313" key="3">
    <source>
        <dbReference type="Proteomes" id="UP001500518"/>
    </source>
</evidence>
<proteinExistence type="predicted"/>
<dbReference type="RefSeq" id="WP_346032306.1">
    <property type="nucleotide sequence ID" value="NZ_BAABHV010000009.1"/>
</dbReference>
<comment type="caution">
    <text evidence="2">The sequence shown here is derived from an EMBL/GenBank/DDBJ whole genome shotgun (WGS) entry which is preliminary data.</text>
</comment>
<dbReference type="NCBIfam" id="TIGR03725">
    <property type="entry name" value="T6A_YeaZ"/>
    <property type="match status" value="1"/>
</dbReference>
<sequence length="206" mass="21734">MRTLAIECATEACSAALFDDAKLVDGRCETIGRGHAERLVPMIAELPDKGRADHILVSLGPGSFTGVRIGLAAARALGLAWGAPVLGYPTLELVRARSGQAQPRAVTVCMNGGHGEYFVQNFAADASAEDQVRSLPPAEAANAARHPVIAGNRAQELADLLGDGRLALDLLPDANYAHLLDDARLTPDLAPIYGRGPDAKLPEKRR</sequence>
<protein>
    <submittedName>
        <fullName evidence="2">tRNA (Adenosine(37)-N6)-threonylcarbamoyltransferase complex dimerization subunit type 1 TsaB</fullName>
    </submittedName>
</protein>
<dbReference type="InterPro" id="IPR043129">
    <property type="entry name" value="ATPase_NBD"/>
</dbReference>
<accession>A0ABP9K6F1</accession>
<gene>
    <name evidence="2" type="primary">tsaB</name>
    <name evidence="2" type="ORF">GCM10023208_13120</name>
</gene>
<dbReference type="InterPro" id="IPR000905">
    <property type="entry name" value="Gcp-like_dom"/>
</dbReference>